<dbReference type="PROSITE" id="PS50835">
    <property type="entry name" value="IG_LIKE"/>
    <property type="match status" value="1"/>
</dbReference>
<dbReference type="GO" id="GO:0030670">
    <property type="term" value="C:phagocytic vesicle membrane"/>
    <property type="evidence" value="ECO:0007669"/>
    <property type="project" value="UniProtKB-ARBA"/>
</dbReference>
<dbReference type="GO" id="GO:0002451">
    <property type="term" value="P:peripheral B cell tolerance induction"/>
    <property type="evidence" value="ECO:0007669"/>
    <property type="project" value="Ensembl"/>
</dbReference>
<dbReference type="InterPro" id="IPR003597">
    <property type="entry name" value="Ig_C1-set"/>
</dbReference>
<keyword evidence="6 14" id="KW-0732">Signal</keyword>
<dbReference type="GO" id="GO:0042270">
    <property type="term" value="P:protection from natural killer cell mediated cytotoxicity"/>
    <property type="evidence" value="ECO:0007669"/>
    <property type="project" value="Ensembl"/>
</dbReference>
<organism evidence="16 17">
    <name type="scientific">Pan troglodytes</name>
    <name type="common">Chimpanzee</name>
    <dbReference type="NCBI Taxonomy" id="9598"/>
    <lineage>
        <taxon>Eukaryota</taxon>
        <taxon>Metazoa</taxon>
        <taxon>Chordata</taxon>
        <taxon>Craniata</taxon>
        <taxon>Vertebrata</taxon>
        <taxon>Euteleostomi</taxon>
        <taxon>Mammalia</taxon>
        <taxon>Eutheria</taxon>
        <taxon>Euarchontoglires</taxon>
        <taxon>Primates</taxon>
        <taxon>Haplorrhini</taxon>
        <taxon>Catarrhini</taxon>
        <taxon>Hominidae</taxon>
        <taxon>Pan</taxon>
    </lineage>
</organism>
<dbReference type="GO" id="GO:0012507">
    <property type="term" value="C:ER to Golgi transport vesicle membrane"/>
    <property type="evidence" value="ECO:0007669"/>
    <property type="project" value="UniProtKB-ARBA"/>
</dbReference>
<dbReference type="PROSITE" id="PS00290">
    <property type="entry name" value="IG_MHC"/>
    <property type="match status" value="1"/>
</dbReference>
<evidence type="ECO:0000256" key="10">
    <source>
        <dbReference type="ARBA" id="ARBA00023157"/>
    </source>
</evidence>
<dbReference type="GO" id="GO:0042130">
    <property type="term" value="P:negative regulation of T cell proliferation"/>
    <property type="evidence" value="ECO:0007669"/>
    <property type="project" value="Ensembl"/>
</dbReference>
<sequence length="371" mass="41323">MVVMAPRTLFLLLSGALTLTETWAGSHSMRYFSAAVSRPGRGEPRFIAMGYVDDTQFVWFDSDSACPRMEPRAPWVEQEGPEYWEEETRNTKAHAQTDRINLQTLRGYYNQSEASSHTLQWMIGCDLGSDGRLLRGYEQYAYDGKDYLALNEDLRSWTAADTAAQISKRKCEAANAAEQRRAYLEGTCVEWLHRYLENGKEMLQRADPPKTHVTHHPVFDYEATLRCWALGFYPAEIILTWQRDGEDQTQDVELVETRPAGDGTFQKWAAVVVPSGEEQRYTCHVQHEGLPEPLMLRWKQSSLPTIPIMGIVAGLVVLAAVVTGAAVAAVLWRKKSSGKEGVTSSDSAQGSNVSLTACKCDTPGGPMCVGC</sequence>
<feature type="chain" id="PRO_5014145172" evidence="14">
    <location>
        <begin position="25"/>
        <end position="371"/>
    </location>
</feature>
<gene>
    <name evidence="16" type="primary">HLA-G</name>
    <name evidence="16" type="synonym">PATR-G</name>
</gene>
<dbReference type="GO" id="GO:0002666">
    <property type="term" value="P:positive regulation of T cell tolerance induction"/>
    <property type="evidence" value="ECO:0007669"/>
    <property type="project" value="Ensembl"/>
</dbReference>
<comment type="similarity">
    <text evidence="2 12">Belongs to the MHC class I family.</text>
</comment>
<dbReference type="InterPro" id="IPR003006">
    <property type="entry name" value="Ig/MHC_CS"/>
</dbReference>
<dbReference type="GO" id="GO:2000353">
    <property type="term" value="P:positive regulation of endothelial cell apoptotic process"/>
    <property type="evidence" value="ECO:0007669"/>
    <property type="project" value="Ensembl"/>
</dbReference>
<dbReference type="Gene3D" id="2.60.40.10">
    <property type="entry name" value="Immunoglobulins"/>
    <property type="match status" value="1"/>
</dbReference>
<evidence type="ECO:0000256" key="12">
    <source>
        <dbReference type="RuleBase" id="RU004439"/>
    </source>
</evidence>
<comment type="subcellular location">
    <subcellularLocation>
        <location evidence="1">Membrane</location>
        <topology evidence="1">Single-pass type I membrane protein</topology>
    </subcellularLocation>
</comment>
<dbReference type="GO" id="GO:0042612">
    <property type="term" value="C:MHC class I protein complex"/>
    <property type="evidence" value="ECO:0007669"/>
    <property type="project" value="UniProtKB-KW"/>
</dbReference>
<dbReference type="Bgee" id="ENSPTRG00000017908">
    <property type="expression patterns" value="Expressed in liver and 19 other cell types or tissues"/>
</dbReference>
<dbReference type="GO" id="GO:2000774">
    <property type="term" value="P:positive regulation of cellular senescence"/>
    <property type="evidence" value="ECO:0007669"/>
    <property type="project" value="Ensembl"/>
</dbReference>
<evidence type="ECO:0000256" key="1">
    <source>
        <dbReference type="ARBA" id="ARBA00004479"/>
    </source>
</evidence>
<dbReference type="SUPFAM" id="SSF54452">
    <property type="entry name" value="MHC antigen-recognition domain"/>
    <property type="match status" value="1"/>
</dbReference>
<keyword evidence="9 13" id="KW-0472">Membrane</keyword>
<dbReference type="CDD" id="cd21022">
    <property type="entry name" value="IgC1_MHC_Ia_HLA-G"/>
    <property type="match status" value="1"/>
</dbReference>
<keyword evidence="7" id="KW-0391">Immunity</keyword>
<dbReference type="Gene3D" id="3.30.500.10">
    <property type="entry name" value="MHC class I-like antigen recognition-like"/>
    <property type="match status" value="1"/>
</dbReference>
<dbReference type="InterPro" id="IPR001039">
    <property type="entry name" value="MHC_I_a_a1/a2"/>
</dbReference>
<dbReference type="InterPro" id="IPR013783">
    <property type="entry name" value="Ig-like_fold"/>
</dbReference>
<dbReference type="PRINTS" id="PR01638">
    <property type="entry name" value="MHCCLASSI"/>
</dbReference>
<dbReference type="GO" id="GO:0002474">
    <property type="term" value="P:antigen processing and presentation of peptide antigen via MHC class I"/>
    <property type="evidence" value="ECO:0007669"/>
    <property type="project" value="UniProtKB-KW"/>
</dbReference>
<keyword evidence="5 13" id="KW-0812">Transmembrane</keyword>
<dbReference type="SMART" id="SM00407">
    <property type="entry name" value="IGc1"/>
    <property type="match status" value="1"/>
</dbReference>
<dbReference type="InterPro" id="IPR036179">
    <property type="entry name" value="Ig-like_dom_sf"/>
</dbReference>
<evidence type="ECO:0000256" key="2">
    <source>
        <dbReference type="ARBA" id="ARBA00006909"/>
    </source>
</evidence>
<dbReference type="GO" id="GO:0042610">
    <property type="term" value="F:CD8 receptor binding"/>
    <property type="evidence" value="ECO:0007669"/>
    <property type="project" value="Ensembl"/>
</dbReference>
<dbReference type="GO" id="GO:2001199">
    <property type="term" value="P:negative regulation of dendritic cell differentiation"/>
    <property type="evidence" value="ECO:0007669"/>
    <property type="project" value="Ensembl"/>
</dbReference>
<dbReference type="InterPro" id="IPR011161">
    <property type="entry name" value="MHC_I-like_Ag-recog"/>
</dbReference>
<dbReference type="FunFam" id="2.60.40.10:FF:000014">
    <property type="entry name" value="H-2 class I histocompatibility antigen, alpha chain"/>
    <property type="match status" value="1"/>
</dbReference>
<dbReference type="Pfam" id="PF07654">
    <property type="entry name" value="C1-set"/>
    <property type="match status" value="1"/>
</dbReference>
<dbReference type="AlphaFoldDB" id="H2RBW1"/>
<dbReference type="InterPro" id="IPR011162">
    <property type="entry name" value="MHC_I/II-like_Ag-recog"/>
</dbReference>
<reference evidence="16" key="2">
    <citation type="submission" date="2025-08" db="UniProtKB">
        <authorList>
            <consortium name="Ensembl"/>
        </authorList>
    </citation>
    <scope>IDENTIFICATION</scope>
</reference>
<dbReference type="Pfam" id="PF00129">
    <property type="entry name" value="MHC_I"/>
    <property type="match status" value="1"/>
</dbReference>
<keyword evidence="8 13" id="KW-1133">Transmembrane helix</keyword>
<evidence type="ECO:0000256" key="14">
    <source>
        <dbReference type="SAM" id="SignalP"/>
    </source>
</evidence>
<dbReference type="GO" id="GO:0045591">
    <property type="term" value="P:positive regulation of regulatory T cell differentiation"/>
    <property type="evidence" value="ECO:0007669"/>
    <property type="project" value="Ensembl"/>
</dbReference>
<protein>
    <submittedName>
        <fullName evidence="16">MHC class Ib</fullName>
    </submittedName>
</protein>
<evidence type="ECO:0000313" key="17">
    <source>
        <dbReference type="Proteomes" id="UP000002277"/>
    </source>
</evidence>
<dbReference type="PANTHER" id="PTHR16675">
    <property type="entry name" value="MHC CLASS I-RELATED"/>
    <property type="match status" value="1"/>
</dbReference>
<dbReference type="GeneTree" id="ENSGT01120000271826"/>
<dbReference type="GO" id="GO:0060907">
    <property type="term" value="P:positive regulation of macrophage cytokine production"/>
    <property type="evidence" value="ECO:0007669"/>
    <property type="project" value="Ensembl"/>
</dbReference>
<dbReference type="Proteomes" id="UP000002277">
    <property type="component" value="Chromosome 6"/>
</dbReference>
<feature type="domain" description="Ig-like" evidence="15">
    <location>
        <begin position="209"/>
        <end position="287"/>
    </location>
</feature>
<dbReference type="InterPro" id="IPR050208">
    <property type="entry name" value="MHC_class-I_related"/>
</dbReference>
<feature type="signal peptide" evidence="14">
    <location>
        <begin position="1"/>
        <end position="24"/>
    </location>
</feature>
<dbReference type="GO" id="GO:0051898">
    <property type="term" value="P:negative regulation of phosphatidylinositol 3-kinase/protein kinase B signal transduction"/>
    <property type="evidence" value="ECO:0007669"/>
    <property type="project" value="Ensembl"/>
</dbReference>
<dbReference type="GO" id="GO:0042605">
    <property type="term" value="F:peptide antigen binding"/>
    <property type="evidence" value="ECO:0007669"/>
    <property type="project" value="Ensembl"/>
</dbReference>
<accession>H2RBW1</accession>
<evidence type="ECO:0000259" key="15">
    <source>
        <dbReference type="PROSITE" id="PS50835"/>
    </source>
</evidence>
<dbReference type="GO" id="GO:0070207">
    <property type="term" value="P:protein homotrimerization"/>
    <property type="evidence" value="ECO:0007669"/>
    <property type="project" value="Ensembl"/>
</dbReference>
<name>H2RBW1_PANTR</name>
<reference evidence="16" key="3">
    <citation type="submission" date="2025-09" db="UniProtKB">
        <authorList>
            <consortium name="Ensembl"/>
        </authorList>
    </citation>
    <scope>IDENTIFICATION</scope>
</reference>
<feature type="transmembrane region" description="Helical" evidence="13">
    <location>
        <begin position="308"/>
        <end position="332"/>
    </location>
</feature>
<dbReference type="GO" id="GO:0002729">
    <property type="term" value="P:positive regulation of natural killer cell cytokine production"/>
    <property type="evidence" value="ECO:0007669"/>
    <property type="project" value="Ensembl"/>
</dbReference>
<evidence type="ECO:0000256" key="6">
    <source>
        <dbReference type="ARBA" id="ARBA00022729"/>
    </source>
</evidence>
<dbReference type="FunFam" id="3.30.500.10:FF:000001">
    <property type="entry name" value="H-2 class I histocompatibility antigen, alpha chain"/>
    <property type="match status" value="1"/>
</dbReference>
<dbReference type="InterPro" id="IPR037055">
    <property type="entry name" value="MHC_I-like_Ag-recog_sf"/>
</dbReference>
<dbReference type="GO" id="GO:0009986">
    <property type="term" value="C:cell surface"/>
    <property type="evidence" value="ECO:0007669"/>
    <property type="project" value="UniProtKB-ARBA"/>
</dbReference>
<dbReference type="GO" id="GO:0016525">
    <property type="term" value="P:negative regulation of angiogenesis"/>
    <property type="evidence" value="ECO:0007669"/>
    <property type="project" value="Ensembl"/>
</dbReference>
<evidence type="ECO:0000313" key="16">
    <source>
        <dbReference type="Ensembl" id="ENSPTRP00000056399.3"/>
    </source>
</evidence>
<keyword evidence="11" id="KW-0325">Glycoprotein</keyword>
<keyword evidence="4" id="KW-0490">MHC I</keyword>
<evidence type="ECO:0000256" key="4">
    <source>
        <dbReference type="ARBA" id="ARBA00022451"/>
    </source>
</evidence>
<dbReference type="SUPFAM" id="SSF48726">
    <property type="entry name" value="Immunoglobulin"/>
    <property type="match status" value="1"/>
</dbReference>
<dbReference type="GO" id="GO:0031901">
    <property type="term" value="C:early endosome membrane"/>
    <property type="evidence" value="ECO:0007669"/>
    <property type="project" value="UniProtKB-ARBA"/>
</dbReference>
<evidence type="ECO:0000256" key="5">
    <source>
        <dbReference type="ARBA" id="ARBA00022692"/>
    </source>
</evidence>
<evidence type="ECO:0000256" key="8">
    <source>
        <dbReference type="ARBA" id="ARBA00022989"/>
    </source>
</evidence>
<keyword evidence="17" id="KW-1185">Reference proteome</keyword>
<dbReference type="GO" id="GO:0070317">
    <property type="term" value="P:negative regulation of G0 to G1 transition"/>
    <property type="evidence" value="ECO:0007669"/>
    <property type="project" value="Ensembl"/>
</dbReference>
<dbReference type="GO" id="GO:0098553">
    <property type="term" value="C:lumenal side of endoplasmic reticulum membrane"/>
    <property type="evidence" value="ECO:0007669"/>
    <property type="project" value="UniProtKB-ARBA"/>
</dbReference>
<evidence type="ECO:0000256" key="13">
    <source>
        <dbReference type="SAM" id="Phobius"/>
    </source>
</evidence>
<dbReference type="Pfam" id="PF06623">
    <property type="entry name" value="MHC_I_C"/>
    <property type="match status" value="1"/>
</dbReference>
<dbReference type="GO" id="GO:0002476">
    <property type="term" value="P:antigen processing and presentation of endogenous peptide antigen via MHC class Ib"/>
    <property type="evidence" value="ECO:0007669"/>
    <property type="project" value="Ensembl"/>
</dbReference>
<dbReference type="InterPro" id="IPR007110">
    <property type="entry name" value="Ig-like_dom"/>
</dbReference>
<dbReference type="GO" id="GO:0033106">
    <property type="term" value="C:cis-Golgi network membrane"/>
    <property type="evidence" value="ECO:0007669"/>
    <property type="project" value="Ensembl"/>
</dbReference>
<dbReference type="GO" id="GO:0055038">
    <property type="term" value="C:recycling endosome membrane"/>
    <property type="evidence" value="ECO:0007669"/>
    <property type="project" value="UniProtKB-ARBA"/>
</dbReference>
<dbReference type="EMBL" id="AC192848">
    <property type="status" value="NOT_ANNOTATED_CDS"/>
    <property type="molecule type" value="Genomic_DNA"/>
</dbReference>
<dbReference type="HOGENOM" id="CLU_047501_1_1_1"/>
<evidence type="ECO:0000256" key="7">
    <source>
        <dbReference type="ARBA" id="ARBA00022859"/>
    </source>
</evidence>
<evidence type="ECO:0000256" key="9">
    <source>
        <dbReference type="ARBA" id="ARBA00023136"/>
    </source>
</evidence>
<dbReference type="GO" id="GO:0000139">
    <property type="term" value="C:Golgi membrane"/>
    <property type="evidence" value="ECO:0007669"/>
    <property type="project" value="UniProtKB-ARBA"/>
</dbReference>
<keyword evidence="10" id="KW-1015">Disulfide bond</keyword>
<dbReference type="InterPro" id="IPR010579">
    <property type="entry name" value="MHC_I_a_C"/>
</dbReference>
<dbReference type="PANTHER" id="PTHR16675:SF169">
    <property type="entry name" value="HLA CLASS I HISTOCOMPATIBILITY ANTIGEN, ALPHA CHAIN G"/>
    <property type="match status" value="1"/>
</dbReference>
<comment type="subunit">
    <text evidence="3">Heterodimer of an alpha chain and a beta chain (beta-2-microglobulin).</text>
</comment>
<dbReference type="GO" id="GO:0001915">
    <property type="term" value="P:negative regulation of T cell mediated cytotoxicity"/>
    <property type="evidence" value="ECO:0007669"/>
    <property type="project" value="Ensembl"/>
</dbReference>
<dbReference type="GO" id="GO:0002767">
    <property type="term" value="P:immune response-inhibiting cell surface receptor signaling pathway"/>
    <property type="evidence" value="ECO:0007669"/>
    <property type="project" value="Ensembl"/>
</dbReference>
<dbReference type="Ensembl" id="ENSPTRT00000064838.3">
    <property type="protein sequence ID" value="ENSPTRP00000056399.3"/>
    <property type="gene ID" value="ENSPTRG00000017908.7"/>
</dbReference>
<evidence type="ECO:0000256" key="3">
    <source>
        <dbReference type="ARBA" id="ARBA00011817"/>
    </source>
</evidence>
<dbReference type="GO" id="GO:0032735">
    <property type="term" value="P:positive regulation of interleukin-12 production"/>
    <property type="evidence" value="ECO:0007669"/>
    <property type="project" value="Ensembl"/>
</dbReference>
<evidence type="ECO:0000256" key="11">
    <source>
        <dbReference type="ARBA" id="ARBA00023180"/>
    </source>
</evidence>
<reference evidence="16 17" key="1">
    <citation type="journal article" date="2005" name="Nature">
        <title>Initial sequence of the chimpanzee genome and comparison with the human genome.</title>
        <authorList>
            <consortium name="Chimpanzee sequencing and analysis consortium"/>
        </authorList>
    </citation>
    <scope>NUCLEOTIDE SEQUENCE [LARGE SCALE GENOMIC DNA]</scope>
</reference>
<dbReference type="GO" id="GO:0042803">
    <property type="term" value="F:protein homodimerization activity"/>
    <property type="evidence" value="ECO:0007669"/>
    <property type="project" value="Ensembl"/>
</dbReference>
<proteinExistence type="inferred from homology"/>